<evidence type="ECO:0000313" key="4">
    <source>
        <dbReference type="Proteomes" id="UP000444721"/>
    </source>
</evidence>
<accession>A0A6A5BZ80</accession>
<evidence type="ECO:0000256" key="1">
    <source>
        <dbReference type="SAM" id="MobiDB-lite"/>
    </source>
</evidence>
<dbReference type="SUPFAM" id="SSF53474">
    <property type="entry name" value="alpha/beta-Hydrolases"/>
    <property type="match status" value="1"/>
</dbReference>
<dbReference type="AlphaFoldDB" id="A0A6A5BZ80"/>
<keyword evidence="4" id="KW-1185">Reference proteome</keyword>
<dbReference type="RefSeq" id="XP_044563358.1">
    <property type="nucleotide sequence ID" value="XM_044705662.1"/>
</dbReference>
<keyword evidence="2" id="KW-0812">Transmembrane</keyword>
<name>A0A6A5BZ80_NAEFO</name>
<feature type="transmembrane region" description="Helical" evidence="2">
    <location>
        <begin position="191"/>
        <end position="213"/>
    </location>
</feature>
<evidence type="ECO:0000313" key="3">
    <source>
        <dbReference type="EMBL" id="KAF0978645.1"/>
    </source>
</evidence>
<reference evidence="3 4" key="1">
    <citation type="journal article" date="2019" name="Sci. Rep.">
        <title>Nanopore sequencing improves the draft genome of the human pathogenic amoeba Naegleria fowleri.</title>
        <authorList>
            <person name="Liechti N."/>
            <person name="Schurch N."/>
            <person name="Bruggmann R."/>
            <person name="Wittwer M."/>
        </authorList>
    </citation>
    <scope>NUCLEOTIDE SEQUENCE [LARGE SCALE GENOMIC DNA]</scope>
    <source>
        <strain evidence="3 4">ATCC 30894</strain>
    </source>
</reference>
<dbReference type="GeneID" id="68109683"/>
<keyword evidence="2" id="KW-1133">Transmembrane helix</keyword>
<gene>
    <name evidence="3" type="ORF">FDP41_002465</name>
</gene>
<dbReference type="EMBL" id="VFQX01000029">
    <property type="protein sequence ID" value="KAF0978645.1"/>
    <property type="molecule type" value="Genomic_DNA"/>
</dbReference>
<feature type="region of interest" description="Disordered" evidence="1">
    <location>
        <begin position="363"/>
        <end position="385"/>
    </location>
</feature>
<organism evidence="3 4">
    <name type="scientific">Naegleria fowleri</name>
    <name type="common">Brain eating amoeba</name>
    <dbReference type="NCBI Taxonomy" id="5763"/>
    <lineage>
        <taxon>Eukaryota</taxon>
        <taxon>Discoba</taxon>
        <taxon>Heterolobosea</taxon>
        <taxon>Tetramitia</taxon>
        <taxon>Eutetramitia</taxon>
        <taxon>Vahlkampfiidae</taxon>
        <taxon>Naegleria</taxon>
    </lineage>
</organism>
<dbReference type="VEuPathDB" id="AmoebaDB:NF0006360"/>
<evidence type="ECO:0008006" key="5">
    <source>
        <dbReference type="Google" id="ProtNLM"/>
    </source>
</evidence>
<dbReference type="VEuPathDB" id="AmoebaDB:NfTy_041460"/>
<dbReference type="VEuPathDB" id="AmoebaDB:FDP41_002465"/>
<keyword evidence="2" id="KW-0472">Membrane</keyword>
<dbReference type="Gene3D" id="3.40.50.1820">
    <property type="entry name" value="alpha/beta hydrolase"/>
    <property type="match status" value="1"/>
</dbReference>
<evidence type="ECO:0000256" key="2">
    <source>
        <dbReference type="SAM" id="Phobius"/>
    </source>
</evidence>
<protein>
    <recommendedName>
        <fullName evidence="5">AB hydrolase-1 domain-containing protein</fullName>
    </recommendedName>
</protein>
<comment type="caution">
    <text evidence="3">The sequence shown here is derived from an EMBL/GenBank/DDBJ whole genome shotgun (WGS) entry which is preliminary data.</text>
</comment>
<dbReference type="InterPro" id="IPR029058">
    <property type="entry name" value="AB_hydrolase_fold"/>
</dbReference>
<dbReference type="Proteomes" id="UP000444721">
    <property type="component" value="Unassembled WGS sequence"/>
</dbReference>
<proteinExistence type="predicted"/>
<sequence>MNVSSSSFSSRATHQDVTILTKDNYLLSAKVYEPSTPPTSDRFKKTAIVGSAIGVKMSFYHDFACFLQQNGYRVVLFDYRGCFESKNLLYNKYNLHLPPTDLISWGKFDIPAVIDYVEQIDQAATSNYNRHNTTKESHVVMSDVVFIAHSISGKSICFTPKHYLNKICAIVCVASQSGNFTHQTRILSKMLFFFVCYLFCPIMTPMVHTLPIWTMPSDCAKQSAQCGRYSEEVFGAFPKETSDLQQYLNCPVLFYALRHDILGDAAAVKFIFNYFTVNNMKNYRPLHEPTSTIGHRDYRTVTEVLADRANLYHFLHHFIYLNRSLGKRLGHFGFFKKQKGMMSGVWHHLLTFIDNAVDRKRRERDSSTTSLDGPHSLPPLRHSKL</sequence>
<dbReference type="OrthoDB" id="10300289at2759"/>